<evidence type="ECO:0000313" key="1">
    <source>
        <dbReference type="EMBL" id="KAE8994967.1"/>
    </source>
</evidence>
<protein>
    <submittedName>
        <fullName evidence="1">Uncharacterized protein</fullName>
    </submittedName>
</protein>
<organism evidence="1 2">
    <name type="scientific">Phytophthora fragariae</name>
    <dbReference type="NCBI Taxonomy" id="53985"/>
    <lineage>
        <taxon>Eukaryota</taxon>
        <taxon>Sar</taxon>
        <taxon>Stramenopiles</taxon>
        <taxon>Oomycota</taxon>
        <taxon>Peronosporomycetes</taxon>
        <taxon>Peronosporales</taxon>
        <taxon>Peronosporaceae</taxon>
        <taxon>Phytophthora</taxon>
    </lineage>
</organism>
<dbReference type="AlphaFoldDB" id="A0A6A3JN83"/>
<dbReference type="EMBL" id="QXFW01001188">
    <property type="protein sequence ID" value="KAE8994967.1"/>
    <property type="molecule type" value="Genomic_DNA"/>
</dbReference>
<comment type="caution">
    <text evidence="1">The sequence shown here is derived from an EMBL/GenBank/DDBJ whole genome shotgun (WGS) entry which is preliminary data.</text>
</comment>
<accession>A0A6A3JN83</accession>
<gene>
    <name evidence="1" type="ORF">PF011_g16530</name>
</gene>
<proteinExistence type="predicted"/>
<evidence type="ECO:0000313" key="2">
    <source>
        <dbReference type="Proteomes" id="UP000460718"/>
    </source>
</evidence>
<sequence>MCLYAIHLSFCFSIINTPLLFCTVTYVDTSQPGLTVSGIRSFAARALLAYCVSAKVDPPSVSAAGEATQGRNLSES</sequence>
<name>A0A6A3JN83_9STRA</name>
<reference evidence="1 2" key="1">
    <citation type="submission" date="2018-09" db="EMBL/GenBank/DDBJ databases">
        <title>Genomic investigation of the strawberry pathogen Phytophthora fragariae indicates pathogenicity is determined by transcriptional variation in three key races.</title>
        <authorList>
            <person name="Adams T.M."/>
            <person name="Armitage A.D."/>
            <person name="Sobczyk M.K."/>
            <person name="Bates H.J."/>
            <person name="Dunwell J.M."/>
            <person name="Nellist C.F."/>
            <person name="Harrison R.J."/>
        </authorList>
    </citation>
    <scope>NUCLEOTIDE SEQUENCE [LARGE SCALE GENOMIC DNA]</scope>
    <source>
        <strain evidence="1 2">SCRP245</strain>
    </source>
</reference>
<dbReference type="Proteomes" id="UP000460718">
    <property type="component" value="Unassembled WGS sequence"/>
</dbReference>